<dbReference type="EMBL" id="HBUF01597212">
    <property type="protein sequence ID" value="CAG6775088.1"/>
    <property type="molecule type" value="Transcribed_RNA"/>
</dbReference>
<accession>A0A8D8TG62</accession>
<dbReference type="EMBL" id="HBUF01284602">
    <property type="protein sequence ID" value="CAG6688008.1"/>
    <property type="molecule type" value="Transcribed_RNA"/>
</dbReference>
<dbReference type="EMBL" id="HBUF01117022">
    <property type="protein sequence ID" value="CAG6641359.1"/>
    <property type="molecule type" value="Transcribed_RNA"/>
</dbReference>
<evidence type="ECO:0000256" key="1">
    <source>
        <dbReference type="SAM" id="SignalP"/>
    </source>
</evidence>
<dbReference type="AlphaFoldDB" id="A0A8D8TG62"/>
<sequence>MAFWTHFTFWASALMVFSMSQHVAQAQYAWADALVAAESRYGTGEQDRAVLMCACHAAQSKFELEESLPCDDYWNYHLEKKYSENVFLVLAPYGIQKEDGADKYIKLMDTCAEDENGNFYKTIMSE</sequence>
<dbReference type="EMBL" id="HBUF01284603">
    <property type="protein sequence ID" value="CAG6688009.1"/>
    <property type="molecule type" value="Transcribed_RNA"/>
</dbReference>
<organism evidence="2">
    <name type="scientific">Cacopsylla melanoneura</name>
    <dbReference type="NCBI Taxonomy" id="428564"/>
    <lineage>
        <taxon>Eukaryota</taxon>
        <taxon>Metazoa</taxon>
        <taxon>Ecdysozoa</taxon>
        <taxon>Arthropoda</taxon>
        <taxon>Hexapoda</taxon>
        <taxon>Insecta</taxon>
        <taxon>Pterygota</taxon>
        <taxon>Neoptera</taxon>
        <taxon>Paraneoptera</taxon>
        <taxon>Hemiptera</taxon>
        <taxon>Sternorrhyncha</taxon>
        <taxon>Psylloidea</taxon>
        <taxon>Psyllidae</taxon>
        <taxon>Psyllinae</taxon>
        <taxon>Cacopsylla</taxon>
    </lineage>
</organism>
<dbReference type="EMBL" id="HBUF01284605">
    <property type="protein sequence ID" value="CAG6688011.1"/>
    <property type="molecule type" value="Transcribed_RNA"/>
</dbReference>
<protein>
    <submittedName>
        <fullName evidence="2">Uncharacterized protein</fullName>
    </submittedName>
</protein>
<evidence type="ECO:0000313" key="2">
    <source>
        <dbReference type="EMBL" id="CAG6688011.1"/>
    </source>
</evidence>
<dbReference type="EMBL" id="HBUF01117023">
    <property type="protein sequence ID" value="CAG6641360.1"/>
    <property type="molecule type" value="Transcribed_RNA"/>
</dbReference>
<dbReference type="EMBL" id="HBUF01597211">
    <property type="protein sequence ID" value="CAG6775087.1"/>
    <property type="molecule type" value="Transcribed_RNA"/>
</dbReference>
<name>A0A8D8TG62_9HEMI</name>
<keyword evidence="1" id="KW-0732">Signal</keyword>
<reference evidence="2" key="1">
    <citation type="submission" date="2021-05" db="EMBL/GenBank/DDBJ databases">
        <authorList>
            <person name="Alioto T."/>
            <person name="Alioto T."/>
            <person name="Gomez Garrido J."/>
        </authorList>
    </citation>
    <scope>NUCLEOTIDE SEQUENCE</scope>
</reference>
<feature type="signal peptide" evidence="1">
    <location>
        <begin position="1"/>
        <end position="26"/>
    </location>
</feature>
<dbReference type="EMBL" id="HBUF01353931">
    <property type="protein sequence ID" value="CAG6716091.1"/>
    <property type="molecule type" value="Transcribed_RNA"/>
</dbReference>
<feature type="chain" id="PRO_5036262083" evidence="1">
    <location>
        <begin position="27"/>
        <end position="126"/>
    </location>
</feature>
<dbReference type="EMBL" id="HBUF01284601">
    <property type="protein sequence ID" value="CAG6688007.1"/>
    <property type="molecule type" value="Transcribed_RNA"/>
</dbReference>
<dbReference type="EMBL" id="HBUF01284604">
    <property type="protein sequence ID" value="CAG6688010.1"/>
    <property type="molecule type" value="Transcribed_RNA"/>
</dbReference>
<dbReference type="EMBL" id="HBUF01353930">
    <property type="protein sequence ID" value="CAG6716090.1"/>
    <property type="molecule type" value="Transcribed_RNA"/>
</dbReference>
<proteinExistence type="predicted"/>